<dbReference type="Proteomes" id="UP001151760">
    <property type="component" value="Unassembled WGS sequence"/>
</dbReference>
<keyword evidence="3" id="KW-1185">Reference proteome</keyword>
<accession>A0ABQ5H4G3</accession>
<evidence type="ECO:0000256" key="1">
    <source>
        <dbReference type="SAM" id="MobiDB-lite"/>
    </source>
</evidence>
<evidence type="ECO:0000313" key="3">
    <source>
        <dbReference type="Proteomes" id="UP001151760"/>
    </source>
</evidence>
<evidence type="ECO:0000313" key="2">
    <source>
        <dbReference type="EMBL" id="GJT82775.1"/>
    </source>
</evidence>
<protein>
    <submittedName>
        <fullName evidence="2">Uncharacterized protein</fullName>
    </submittedName>
</protein>
<comment type="caution">
    <text evidence="2">The sequence shown here is derived from an EMBL/GenBank/DDBJ whole genome shotgun (WGS) entry which is preliminary data.</text>
</comment>
<sequence length="170" mass="19401">MFRRLCSSESTFSFRILPWGTSLVCEEGFVALESIGDDVPSSLSRRPPFRARMGSSPNCTLEPSNSFEHTPCASLNVVFLFVLSQIHIEDLQTELEYFSEDYDEEREMEPRLEQTREVTLPLRTRSPNVCRQCERVVGFEKASNREGSRTRRNTEGNKPSEAGAEENGRQ</sequence>
<proteinExistence type="predicted"/>
<organism evidence="2 3">
    <name type="scientific">Tanacetum coccineum</name>
    <dbReference type="NCBI Taxonomy" id="301880"/>
    <lineage>
        <taxon>Eukaryota</taxon>
        <taxon>Viridiplantae</taxon>
        <taxon>Streptophyta</taxon>
        <taxon>Embryophyta</taxon>
        <taxon>Tracheophyta</taxon>
        <taxon>Spermatophyta</taxon>
        <taxon>Magnoliopsida</taxon>
        <taxon>eudicotyledons</taxon>
        <taxon>Gunneridae</taxon>
        <taxon>Pentapetalae</taxon>
        <taxon>asterids</taxon>
        <taxon>campanulids</taxon>
        <taxon>Asterales</taxon>
        <taxon>Asteraceae</taxon>
        <taxon>Asteroideae</taxon>
        <taxon>Anthemideae</taxon>
        <taxon>Anthemidinae</taxon>
        <taxon>Tanacetum</taxon>
    </lineage>
</organism>
<gene>
    <name evidence="2" type="ORF">Tco_1057117</name>
</gene>
<reference evidence="2" key="1">
    <citation type="journal article" date="2022" name="Int. J. Mol. Sci.">
        <title>Draft Genome of Tanacetum Coccineum: Genomic Comparison of Closely Related Tanacetum-Family Plants.</title>
        <authorList>
            <person name="Yamashiro T."/>
            <person name="Shiraishi A."/>
            <person name="Nakayama K."/>
            <person name="Satake H."/>
        </authorList>
    </citation>
    <scope>NUCLEOTIDE SEQUENCE</scope>
</reference>
<reference evidence="2" key="2">
    <citation type="submission" date="2022-01" db="EMBL/GenBank/DDBJ databases">
        <authorList>
            <person name="Yamashiro T."/>
            <person name="Shiraishi A."/>
            <person name="Satake H."/>
            <person name="Nakayama K."/>
        </authorList>
    </citation>
    <scope>NUCLEOTIDE SEQUENCE</scope>
</reference>
<feature type="region of interest" description="Disordered" evidence="1">
    <location>
        <begin position="141"/>
        <end position="170"/>
    </location>
</feature>
<dbReference type="EMBL" id="BQNB010019198">
    <property type="protein sequence ID" value="GJT82775.1"/>
    <property type="molecule type" value="Genomic_DNA"/>
</dbReference>
<feature type="compositionally biased region" description="Basic and acidic residues" evidence="1">
    <location>
        <begin position="141"/>
        <end position="155"/>
    </location>
</feature>
<name>A0ABQ5H4G3_9ASTR</name>